<dbReference type="InterPro" id="IPR056599">
    <property type="entry name" value="AAA_lid_fung"/>
</dbReference>
<dbReference type="AlphaFoldDB" id="S3CWJ7"/>
<keyword evidence="1" id="KW-0175">Coiled coil</keyword>
<protein>
    <submittedName>
        <fullName evidence="4">p-loop containing nucleoside triphosphate hydrolase</fullName>
    </submittedName>
</protein>
<dbReference type="PANTHER" id="PTHR46411:SF3">
    <property type="entry name" value="AAA+ ATPASE DOMAIN-CONTAINING PROTEIN"/>
    <property type="match status" value="1"/>
</dbReference>
<dbReference type="HOGENOM" id="CLU_004471_2_7_1"/>
<dbReference type="Proteomes" id="UP000016922">
    <property type="component" value="Unassembled WGS sequence"/>
</dbReference>
<dbReference type="SUPFAM" id="SSF52540">
    <property type="entry name" value="P-loop containing nucleoside triphosphate hydrolases"/>
    <property type="match status" value="1"/>
</dbReference>
<evidence type="ECO:0000259" key="3">
    <source>
        <dbReference type="SMART" id="SM00382"/>
    </source>
</evidence>
<feature type="region of interest" description="Disordered" evidence="2">
    <location>
        <begin position="305"/>
        <end position="369"/>
    </location>
</feature>
<feature type="region of interest" description="Disordered" evidence="2">
    <location>
        <begin position="1"/>
        <end position="103"/>
    </location>
</feature>
<feature type="compositionally biased region" description="Basic and acidic residues" evidence="2">
    <location>
        <begin position="212"/>
        <end position="226"/>
    </location>
</feature>
<feature type="region of interest" description="Disordered" evidence="2">
    <location>
        <begin position="133"/>
        <end position="159"/>
    </location>
</feature>
<feature type="compositionally biased region" description="Basic and acidic residues" evidence="2">
    <location>
        <begin position="305"/>
        <end position="357"/>
    </location>
</feature>
<dbReference type="Pfam" id="PF22942">
    <property type="entry name" value="DUF7025"/>
    <property type="match status" value="1"/>
</dbReference>
<evidence type="ECO:0000256" key="1">
    <source>
        <dbReference type="SAM" id="Coils"/>
    </source>
</evidence>
<dbReference type="RefSeq" id="XP_008082926.1">
    <property type="nucleotide sequence ID" value="XM_008084735.1"/>
</dbReference>
<evidence type="ECO:0000313" key="5">
    <source>
        <dbReference type="Proteomes" id="UP000016922"/>
    </source>
</evidence>
<dbReference type="PANTHER" id="PTHR46411">
    <property type="entry name" value="FAMILY ATPASE, PUTATIVE-RELATED"/>
    <property type="match status" value="1"/>
</dbReference>
<feature type="compositionally biased region" description="Acidic residues" evidence="2">
    <location>
        <begin position="1106"/>
        <end position="1117"/>
    </location>
</feature>
<dbReference type="InterPro" id="IPR003959">
    <property type="entry name" value="ATPase_AAA_core"/>
</dbReference>
<dbReference type="OMA" id="FIARASY"/>
<dbReference type="eggNOG" id="KOG0742">
    <property type="taxonomic scope" value="Eukaryota"/>
</dbReference>
<dbReference type="GO" id="GO:0016887">
    <property type="term" value="F:ATP hydrolysis activity"/>
    <property type="evidence" value="ECO:0007669"/>
    <property type="project" value="InterPro"/>
</dbReference>
<dbReference type="InterPro" id="IPR003593">
    <property type="entry name" value="AAA+_ATPase"/>
</dbReference>
<keyword evidence="4" id="KW-0378">Hydrolase</keyword>
<feature type="compositionally biased region" description="Low complexity" evidence="2">
    <location>
        <begin position="28"/>
        <end position="39"/>
    </location>
</feature>
<feature type="compositionally biased region" description="Acidic residues" evidence="2">
    <location>
        <begin position="1031"/>
        <end position="1044"/>
    </location>
</feature>
<reference evidence="4 5" key="1">
    <citation type="journal article" date="2013" name="BMC Genomics">
        <title>Genomics-driven discovery of the pneumocandin biosynthetic gene cluster in the fungus Glarea lozoyensis.</title>
        <authorList>
            <person name="Chen L."/>
            <person name="Yue Q."/>
            <person name="Zhang X."/>
            <person name="Xiang M."/>
            <person name="Wang C."/>
            <person name="Li S."/>
            <person name="Che Y."/>
            <person name="Ortiz-Lopez F.J."/>
            <person name="Bills G.F."/>
            <person name="Liu X."/>
            <person name="An Z."/>
        </authorList>
    </citation>
    <scope>NUCLEOTIDE SEQUENCE [LARGE SCALE GENOMIC DNA]</scope>
    <source>
        <strain evidence="5">ATCC 20868 / MF5171</strain>
    </source>
</reference>
<feature type="region of interest" description="Disordered" evidence="2">
    <location>
        <begin position="987"/>
        <end position="1117"/>
    </location>
</feature>
<feature type="region of interest" description="Disordered" evidence="2">
    <location>
        <begin position="207"/>
        <end position="233"/>
    </location>
</feature>
<dbReference type="GeneID" id="19472118"/>
<accession>S3CWJ7</accession>
<dbReference type="SMART" id="SM00382">
    <property type="entry name" value="AAA"/>
    <property type="match status" value="1"/>
</dbReference>
<feature type="domain" description="AAA+ ATPase" evidence="3">
    <location>
        <begin position="740"/>
        <end position="868"/>
    </location>
</feature>
<dbReference type="Pfam" id="PF23232">
    <property type="entry name" value="AAA_lid_13"/>
    <property type="match status" value="1"/>
</dbReference>
<feature type="coiled-coil region" evidence="1">
    <location>
        <begin position="274"/>
        <end position="301"/>
    </location>
</feature>
<dbReference type="Gene3D" id="3.40.50.300">
    <property type="entry name" value="P-loop containing nucleotide triphosphate hydrolases"/>
    <property type="match status" value="1"/>
</dbReference>
<dbReference type="Pfam" id="PF00004">
    <property type="entry name" value="AAA"/>
    <property type="match status" value="1"/>
</dbReference>
<name>S3CWJ7_GLAL2</name>
<sequence length="1117" mass="126048">MSQVKTSNVEPPVTLDHKSEPVVEVKPTTSDDGNTTDGSAPSVKADHPQFARKASISVSTTNISSGSDIKSPHIKPEVTEEEKSKVDAKSTESVDGEKKSDTPTIEEKYARLLKRFEGLEKKLKDSGYITVEESEILPGEGGTEEKVEEEEEVKPEKPFSLDEQIKYVSSEDWWNDKVKALWSSTESPHTLIVSMKPATINPHNLLDAETTDVTKEKPAKDSKEPPDALENLDPDRITIMCPTLLGEISKISGAKFAPNVNILVAPFKPLIPFRDQFEESMAEKQALYEKLVAEKEVVEKKKLQEPAEGVEKKDKDGKTETLESPKEKKKEEKDKKKDKAKDENKSDDSDAKDKSKETEEEWSTEDQTRLKEAQKIANGMKCILYIFDKHLTITTEIRRQIKAGTLKEIAFDYLWHLFKPGDFIVSRKPKEQAYRVLHAGGGRRYRDPGLDYEGKPVIISMPKAASNFFIDCYNIDYDGKNYGAAPKTFYITPYEGLRAITALDYVPLKLLPESDRAALETALATRGKKFVRLVRMTHVRYRGLSVKEGNFRHEELDGDAVIDFALAFKNSKAPNEIEHPLFGGDIIEEPTKPDSREWKEAVQGCASIGHCETLYSYDDSEFDVSQRTAFINLPSTNLDTVSADEGKLGRDRHMLLPYRVYGYLLLSRKWYPLDIDLCQDVKEINKDAPDGFADLVLEEDHKQIVRALVKTHARGPRSAPTKKDDSLASRDIDIVKGKGKGLIILLHGVPGVGKTSTAECVAANTNRPLFPITCGDIGGATAKEVEDNLESYFDLAREWGCVLLLDEADVFLGERTKGDFVQNSLVSVFLRVLEYYSGILILTTNRVGQFDEAIKSRVHISLYYPPLTRKSSLEIWKMNLNRLTRQDQLRPNGRPIIFSRKDIIEFAKGHWADNEPTKTNWNGRQIKNAFQTAIALAEWDYMESKGRLRNDVSGPLLEARHFRQVAVASARFDNYLQSVRDTDSKNALAKLNRKDNHVDKGTPTDTGRKYPSYQDKTRSKKPIATGSTSDGSEDSDSPSEDSDDEFKVKKQEMDSLRMEKEKRAEKKAEAERVAKRVAKEAKRAAVKEREEERRREELLARGGESHDDEDEEDDDDY</sequence>
<evidence type="ECO:0000256" key="2">
    <source>
        <dbReference type="SAM" id="MobiDB-lite"/>
    </source>
</evidence>
<proteinExistence type="predicted"/>
<dbReference type="InterPro" id="IPR054289">
    <property type="entry name" value="DUF7025"/>
</dbReference>
<dbReference type="EMBL" id="KE145366">
    <property type="protein sequence ID" value="EPE30030.1"/>
    <property type="molecule type" value="Genomic_DNA"/>
</dbReference>
<organism evidence="4 5">
    <name type="scientific">Glarea lozoyensis (strain ATCC 20868 / MF5171)</name>
    <dbReference type="NCBI Taxonomy" id="1116229"/>
    <lineage>
        <taxon>Eukaryota</taxon>
        <taxon>Fungi</taxon>
        <taxon>Dikarya</taxon>
        <taxon>Ascomycota</taxon>
        <taxon>Pezizomycotina</taxon>
        <taxon>Leotiomycetes</taxon>
        <taxon>Helotiales</taxon>
        <taxon>Helotiaceae</taxon>
        <taxon>Glarea</taxon>
    </lineage>
</organism>
<feature type="compositionally biased region" description="Polar residues" evidence="2">
    <location>
        <begin position="56"/>
        <end position="68"/>
    </location>
</feature>
<dbReference type="InterPro" id="IPR027417">
    <property type="entry name" value="P-loop_NTPase"/>
</dbReference>
<gene>
    <name evidence="4" type="ORF">GLAREA_13078</name>
</gene>
<feature type="compositionally biased region" description="Basic and acidic residues" evidence="2">
    <location>
        <begin position="70"/>
        <end position="103"/>
    </location>
</feature>
<dbReference type="KEGG" id="glz:GLAREA_13078"/>
<keyword evidence="5" id="KW-1185">Reference proteome</keyword>
<feature type="compositionally biased region" description="Basic and acidic residues" evidence="2">
    <location>
        <begin position="1045"/>
        <end position="1105"/>
    </location>
</feature>
<feature type="compositionally biased region" description="Basic and acidic residues" evidence="2">
    <location>
        <begin position="992"/>
        <end position="1008"/>
    </location>
</feature>
<dbReference type="OrthoDB" id="10042665at2759"/>
<evidence type="ECO:0000313" key="4">
    <source>
        <dbReference type="EMBL" id="EPE30030.1"/>
    </source>
</evidence>
<dbReference type="GO" id="GO:0005524">
    <property type="term" value="F:ATP binding"/>
    <property type="evidence" value="ECO:0007669"/>
    <property type="project" value="InterPro"/>
</dbReference>
<dbReference type="CDD" id="cd19481">
    <property type="entry name" value="RecA-like_protease"/>
    <property type="match status" value="1"/>
</dbReference>